<keyword evidence="2" id="KW-1185">Reference proteome</keyword>
<gene>
    <name evidence="1" type="ORF">TNIN_310761</name>
</gene>
<dbReference type="Proteomes" id="UP000886998">
    <property type="component" value="Unassembled WGS sequence"/>
</dbReference>
<evidence type="ECO:0000313" key="1">
    <source>
        <dbReference type="EMBL" id="GFY78257.1"/>
    </source>
</evidence>
<comment type="caution">
    <text evidence="1">The sequence shown here is derived from an EMBL/GenBank/DDBJ whole genome shotgun (WGS) entry which is preliminary data.</text>
</comment>
<name>A0A8X6YX72_9ARAC</name>
<evidence type="ECO:0000313" key="2">
    <source>
        <dbReference type="Proteomes" id="UP000886998"/>
    </source>
</evidence>
<proteinExistence type="predicted"/>
<accession>A0A8X6YX72</accession>
<protein>
    <submittedName>
        <fullName evidence="1">Uncharacterized protein</fullName>
    </submittedName>
</protein>
<dbReference type="EMBL" id="BMAV01022890">
    <property type="protein sequence ID" value="GFY78257.1"/>
    <property type="molecule type" value="Genomic_DNA"/>
</dbReference>
<dbReference type="AlphaFoldDB" id="A0A8X6YX72"/>
<organism evidence="1 2">
    <name type="scientific">Trichonephila inaurata madagascariensis</name>
    <dbReference type="NCBI Taxonomy" id="2747483"/>
    <lineage>
        <taxon>Eukaryota</taxon>
        <taxon>Metazoa</taxon>
        <taxon>Ecdysozoa</taxon>
        <taxon>Arthropoda</taxon>
        <taxon>Chelicerata</taxon>
        <taxon>Arachnida</taxon>
        <taxon>Araneae</taxon>
        <taxon>Araneomorphae</taxon>
        <taxon>Entelegynae</taxon>
        <taxon>Araneoidea</taxon>
        <taxon>Nephilidae</taxon>
        <taxon>Trichonephila</taxon>
        <taxon>Trichonephila inaurata</taxon>
    </lineage>
</organism>
<reference evidence="1" key="1">
    <citation type="submission" date="2020-08" db="EMBL/GenBank/DDBJ databases">
        <title>Multicomponent nature underlies the extraordinary mechanical properties of spider dragline silk.</title>
        <authorList>
            <person name="Kono N."/>
            <person name="Nakamura H."/>
            <person name="Mori M."/>
            <person name="Yoshida Y."/>
            <person name="Ohtoshi R."/>
            <person name="Malay A.D."/>
            <person name="Moran D.A.P."/>
            <person name="Tomita M."/>
            <person name="Numata K."/>
            <person name="Arakawa K."/>
        </authorList>
    </citation>
    <scope>NUCLEOTIDE SEQUENCE</scope>
</reference>
<sequence>MEKFSNNKNLKNGTATHHKRGEYIFFLGITKSKGVGFGSENPYQEGTFLRLVNGYLFMSKQGNKLKIKTIVQVYTKKLFLSAIDRLFLQSFSTGTGIKSVSGFRCP</sequence>